<accession>A0A8E0IPP3</accession>
<sequence>MLKVVKRPKEYIAIKVPEDCEDVGEFVSNEFKRNSIPLEVTVHYKLNTGKVLIKGEQAVTAGDVIVVDYDMPHGYSVRVMSLKDFDVEFKPVDDPFKASPIVVDADDKPILDRLKESKAEMSTMIEGVELPACPGFSEPFIAKLDKALNDYQQKQEQSSQRASTPHVRIEFDDINDVPCVWVDGKRIDRSDTGLVSVSLDWHTKDPVATDHVIRAYKIEYLKGDHREGIAQGSPMGPDLFKNDIHAK</sequence>
<protein>
    <submittedName>
        <fullName evidence="1">Uncharacterized protein</fullName>
    </submittedName>
</protein>
<organism evidence="1 2">
    <name type="scientific">Lacticaseibacillus paracasei subsp. paracasei Lpp71</name>
    <dbReference type="NCBI Taxonomy" id="1256207"/>
    <lineage>
        <taxon>Bacteria</taxon>
        <taxon>Bacillati</taxon>
        <taxon>Bacillota</taxon>
        <taxon>Bacilli</taxon>
        <taxon>Lactobacillales</taxon>
        <taxon>Lactobacillaceae</taxon>
        <taxon>Lacticaseibacillus</taxon>
    </lineage>
</organism>
<dbReference type="Proteomes" id="UP000014252">
    <property type="component" value="Unassembled WGS sequence"/>
</dbReference>
<dbReference type="EMBL" id="ANKD01000805">
    <property type="protein sequence ID" value="EPC69429.1"/>
    <property type="molecule type" value="Genomic_DNA"/>
</dbReference>
<comment type="caution">
    <text evidence="1">The sequence shown here is derived from an EMBL/GenBank/DDBJ whole genome shotgun (WGS) entry which is preliminary data.</text>
</comment>
<name>A0A8E0IPP3_LACPA</name>
<reference evidence="1 2" key="1">
    <citation type="journal article" date="2013" name="PLoS ONE">
        <title>Lactobacillus paracasei comparative genomics: towards species pan-genome definition and exploitation of diversity.</title>
        <authorList>
            <person name="Smokvina T."/>
            <person name="Wels M."/>
            <person name="Polka J."/>
            <person name="Chervaux C."/>
            <person name="Brisse S."/>
            <person name="Boekhorst J."/>
            <person name="van Hylckama Vlieg J.E."/>
            <person name="Siezen R.J."/>
        </authorList>
    </citation>
    <scope>NUCLEOTIDE SEQUENCE [LARGE SCALE GENOMIC DNA]</scope>
    <source>
        <strain evidence="1 2">Lpp71</strain>
    </source>
</reference>
<evidence type="ECO:0000313" key="2">
    <source>
        <dbReference type="Proteomes" id="UP000014252"/>
    </source>
</evidence>
<dbReference type="AlphaFoldDB" id="A0A8E0IPP3"/>
<evidence type="ECO:0000313" key="1">
    <source>
        <dbReference type="EMBL" id="EPC69429.1"/>
    </source>
</evidence>
<proteinExistence type="predicted"/>
<gene>
    <name evidence="1" type="ORF">Lpp71_16039</name>
</gene>